<evidence type="ECO:0000256" key="2">
    <source>
        <dbReference type="SAM" id="SignalP"/>
    </source>
</evidence>
<dbReference type="Proteomes" id="UP000612585">
    <property type="component" value="Unassembled WGS sequence"/>
</dbReference>
<comment type="caution">
    <text evidence="3">The sequence shown here is derived from an EMBL/GenBank/DDBJ whole genome shotgun (WGS) entry which is preliminary data.</text>
</comment>
<organism evidence="3 4">
    <name type="scientific">Virgisporangium aurantiacum</name>
    <dbReference type="NCBI Taxonomy" id="175570"/>
    <lineage>
        <taxon>Bacteria</taxon>
        <taxon>Bacillati</taxon>
        <taxon>Actinomycetota</taxon>
        <taxon>Actinomycetes</taxon>
        <taxon>Micromonosporales</taxon>
        <taxon>Micromonosporaceae</taxon>
        <taxon>Virgisporangium</taxon>
    </lineage>
</organism>
<feature type="compositionally biased region" description="Polar residues" evidence="1">
    <location>
        <begin position="260"/>
        <end position="270"/>
    </location>
</feature>
<feature type="compositionally biased region" description="Low complexity" evidence="1">
    <location>
        <begin position="285"/>
        <end position="301"/>
    </location>
</feature>
<protein>
    <submittedName>
        <fullName evidence="3">Uncharacterized protein</fullName>
    </submittedName>
</protein>
<dbReference type="AlphaFoldDB" id="A0A8J3ZK71"/>
<reference evidence="3" key="1">
    <citation type="submission" date="2021-01" db="EMBL/GenBank/DDBJ databases">
        <title>Whole genome shotgun sequence of Virgisporangium aurantiacum NBRC 16421.</title>
        <authorList>
            <person name="Komaki H."/>
            <person name="Tamura T."/>
        </authorList>
    </citation>
    <scope>NUCLEOTIDE SEQUENCE</scope>
    <source>
        <strain evidence="3">NBRC 16421</strain>
    </source>
</reference>
<dbReference type="EMBL" id="BOPG01000085">
    <property type="protein sequence ID" value="GIJ62990.1"/>
    <property type="molecule type" value="Genomic_DNA"/>
</dbReference>
<gene>
    <name evidence="3" type="ORF">Vau01_105060</name>
</gene>
<evidence type="ECO:0000313" key="4">
    <source>
        <dbReference type="Proteomes" id="UP000612585"/>
    </source>
</evidence>
<keyword evidence="4" id="KW-1185">Reference proteome</keyword>
<name>A0A8J3ZK71_9ACTN</name>
<feature type="signal peptide" evidence="2">
    <location>
        <begin position="1"/>
        <end position="35"/>
    </location>
</feature>
<evidence type="ECO:0000313" key="3">
    <source>
        <dbReference type="EMBL" id="GIJ62990.1"/>
    </source>
</evidence>
<evidence type="ECO:0000256" key="1">
    <source>
        <dbReference type="SAM" id="MobiDB-lite"/>
    </source>
</evidence>
<accession>A0A8J3ZK71</accession>
<proteinExistence type="predicted"/>
<sequence>MVRQRGRAWRWAGATAAVAGLVAVGAAVQTPAAIAAEHGKEWKFQRVDVPGVTLPFDPAKVGDETRVVTGQGAGPFTKAYPRGINIGKKGDTDGTPNGPETGTVGVDPAKHSIGRSGNPAADKWTGSDEIRDPDNDWFTFRSRAFTQGSLVGNGSAVNIVAIEFSSQNKGDTFVTPPAADGLTFTVEKGGPCGSKLVVTFAKPLKPGEFIWMSLPKFDEKSGMIGAFIPAKAQKKNNNKNEPAERLAPTSVPDPEPTVPPTGSATVSPTVSGPPGPEPQPTWTQAPDPTSTTPVDPSASDSCVLVVSDDEILI</sequence>
<feature type="chain" id="PRO_5035255154" evidence="2">
    <location>
        <begin position="36"/>
        <end position="313"/>
    </location>
</feature>
<feature type="region of interest" description="Disordered" evidence="1">
    <location>
        <begin position="232"/>
        <end position="313"/>
    </location>
</feature>
<feature type="region of interest" description="Disordered" evidence="1">
    <location>
        <begin position="79"/>
        <end position="129"/>
    </location>
</feature>
<keyword evidence="2" id="KW-0732">Signal</keyword>